<dbReference type="Proteomes" id="UP000076532">
    <property type="component" value="Unassembled WGS sequence"/>
</dbReference>
<evidence type="ECO:0000313" key="2">
    <source>
        <dbReference type="Proteomes" id="UP000076532"/>
    </source>
</evidence>
<accession>A0A167U801</accession>
<keyword evidence="2" id="KW-1185">Reference proteome</keyword>
<protein>
    <submittedName>
        <fullName evidence="1">Uncharacterized protein</fullName>
    </submittedName>
</protein>
<reference evidence="1 2" key="1">
    <citation type="journal article" date="2016" name="Mol. Biol. Evol.">
        <title>Comparative Genomics of Early-Diverging Mushroom-Forming Fungi Provides Insights into the Origins of Lignocellulose Decay Capabilities.</title>
        <authorList>
            <person name="Nagy L.G."/>
            <person name="Riley R."/>
            <person name="Tritt A."/>
            <person name="Adam C."/>
            <person name="Daum C."/>
            <person name="Floudas D."/>
            <person name="Sun H."/>
            <person name="Yadav J.S."/>
            <person name="Pangilinan J."/>
            <person name="Larsson K.H."/>
            <person name="Matsuura K."/>
            <person name="Barry K."/>
            <person name="Labutti K."/>
            <person name="Kuo R."/>
            <person name="Ohm R.A."/>
            <person name="Bhattacharya S.S."/>
            <person name="Shirouzu T."/>
            <person name="Yoshinaga Y."/>
            <person name="Martin F.M."/>
            <person name="Grigoriev I.V."/>
            <person name="Hibbett D.S."/>
        </authorList>
    </citation>
    <scope>NUCLEOTIDE SEQUENCE [LARGE SCALE GENOMIC DNA]</scope>
    <source>
        <strain evidence="1 2">CBS 109695</strain>
    </source>
</reference>
<dbReference type="AlphaFoldDB" id="A0A167U801"/>
<name>A0A167U801_9AGAM</name>
<sequence length="134" mass="14623">MAQSQALVAVATAPVVDDSVTYAGALIRNYGHRVIQNGPGMHLKLTFTAGGGVSSQMLPPRVEILDELFLLRARRDENSVAQPQKAPQVYKTIVKLKKLSGNFLKFTNRTVVFVLPAYAFLTPIAELSLELPDT</sequence>
<dbReference type="EMBL" id="KV418021">
    <property type="protein sequence ID" value="KZP03681.1"/>
    <property type="molecule type" value="Genomic_DNA"/>
</dbReference>
<dbReference type="OrthoDB" id="3054074at2759"/>
<proteinExistence type="predicted"/>
<gene>
    <name evidence="1" type="ORF">FIBSPDRAFT_904841</name>
</gene>
<organism evidence="1 2">
    <name type="scientific">Athelia psychrophila</name>
    <dbReference type="NCBI Taxonomy" id="1759441"/>
    <lineage>
        <taxon>Eukaryota</taxon>
        <taxon>Fungi</taxon>
        <taxon>Dikarya</taxon>
        <taxon>Basidiomycota</taxon>
        <taxon>Agaricomycotina</taxon>
        <taxon>Agaricomycetes</taxon>
        <taxon>Agaricomycetidae</taxon>
        <taxon>Atheliales</taxon>
        <taxon>Atheliaceae</taxon>
        <taxon>Athelia</taxon>
    </lineage>
</organism>
<evidence type="ECO:0000313" key="1">
    <source>
        <dbReference type="EMBL" id="KZP03681.1"/>
    </source>
</evidence>